<proteinExistence type="inferred from homology"/>
<dbReference type="SUPFAM" id="SSF55961">
    <property type="entry name" value="Bet v1-like"/>
    <property type="match status" value="1"/>
</dbReference>
<evidence type="ECO:0000259" key="2">
    <source>
        <dbReference type="Pfam" id="PF08327"/>
    </source>
</evidence>
<protein>
    <recommendedName>
        <fullName evidence="2">Activator of Hsp90 ATPase homologue 1/2-like C-terminal domain-containing protein</fullName>
    </recommendedName>
</protein>
<evidence type="ECO:0000313" key="3">
    <source>
        <dbReference type="EMBL" id="CAA9485839.1"/>
    </source>
</evidence>
<comment type="similarity">
    <text evidence="1">Belongs to the AHA1 family.</text>
</comment>
<reference evidence="3" key="1">
    <citation type="submission" date="2020-02" db="EMBL/GenBank/DDBJ databases">
        <authorList>
            <person name="Meier V. D."/>
        </authorList>
    </citation>
    <scope>NUCLEOTIDE SEQUENCE</scope>
    <source>
        <strain evidence="3">AVDCRST_MAG13</strain>
    </source>
</reference>
<feature type="domain" description="Activator of Hsp90 ATPase homologue 1/2-like C-terminal" evidence="2">
    <location>
        <begin position="24"/>
        <end position="134"/>
    </location>
</feature>
<dbReference type="EMBL" id="CADCVO010000225">
    <property type="protein sequence ID" value="CAA9485839.1"/>
    <property type="molecule type" value="Genomic_DNA"/>
</dbReference>
<gene>
    <name evidence="3" type="ORF">AVDCRST_MAG13-1443</name>
</gene>
<accession>A0A6J4RZX5</accession>
<sequence>MSAHGTYTTVDGRPAVVFERRLHHPVDAVWPALTEPARLGQWFPCDVEVDLRPGGAMRFTFPDGSAVGGRVVELDPPRRLAFLWGEDLLTFALAPEGSGSRLTLTHVLEEEGRDAAAKTAAGWHVCLDDLHRALDGGTPGRPHDGPTPEWSAHYDAYVAAGLPAGAPVPGMG</sequence>
<dbReference type="Gene3D" id="3.30.530.20">
    <property type="match status" value="1"/>
</dbReference>
<evidence type="ECO:0000256" key="1">
    <source>
        <dbReference type="ARBA" id="ARBA00006817"/>
    </source>
</evidence>
<dbReference type="Pfam" id="PF08327">
    <property type="entry name" value="AHSA1"/>
    <property type="match status" value="1"/>
</dbReference>
<dbReference type="AlphaFoldDB" id="A0A6J4RZX5"/>
<name>A0A6J4RZX5_9ACTN</name>
<dbReference type="InterPro" id="IPR013538">
    <property type="entry name" value="ASHA1/2-like_C"/>
</dbReference>
<dbReference type="CDD" id="cd08899">
    <property type="entry name" value="SRPBCC_CalC_Aha1-like_6"/>
    <property type="match status" value="1"/>
</dbReference>
<dbReference type="InterPro" id="IPR023393">
    <property type="entry name" value="START-like_dom_sf"/>
</dbReference>
<organism evidence="3">
    <name type="scientific">uncultured Solirubrobacteraceae bacterium</name>
    <dbReference type="NCBI Taxonomy" id="1162706"/>
    <lineage>
        <taxon>Bacteria</taxon>
        <taxon>Bacillati</taxon>
        <taxon>Actinomycetota</taxon>
        <taxon>Thermoleophilia</taxon>
        <taxon>Solirubrobacterales</taxon>
        <taxon>Solirubrobacteraceae</taxon>
        <taxon>environmental samples</taxon>
    </lineage>
</organism>